<dbReference type="Proteomes" id="UP000046392">
    <property type="component" value="Unplaced"/>
</dbReference>
<protein>
    <submittedName>
        <fullName evidence="2">CPXV160 protein</fullName>
    </submittedName>
</protein>
<dbReference type="WBParaSite" id="SPAL_0000002566.1">
    <property type="protein sequence ID" value="SPAL_0000002566.1"/>
    <property type="gene ID" value="SPAL_0000002566"/>
</dbReference>
<evidence type="ECO:0000313" key="1">
    <source>
        <dbReference type="Proteomes" id="UP000046392"/>
    </source>
</evidence>
<sequence>MFLSIYTVPNDVFLFKDLLTNTHIIVHSHNFDVRVSGYKQYTDTLGVKELITNIMFCIITKIQLIHRKFPINT</sequence>
<reference evidence="2" key="1">
    <citation type="submission" date="2017-02" db="UniProtKB">
        <authorList>
            <consortium name="WormBaseParasite"/>
        </authorList>
    </citation>
    <scope>IDENTIFICATION</scope>
</reference>
<keyword evidence="1" id="KW-1185">Reference proteome</keyword>
<proteinExistence type="predicted"/>
<accession>A0A0N5B1S3</accession>
<evidence type="ECO:0000313" key="2">
    <source>
        <dbReference type="WBParaSite" id="SPAL_0000002566.1"/>
    </source>
</evidence>
<dbReference type="AlphaFoldDB" id="A0A0N5B1S3"/>
<name>A0A0N5B1S3_STREA</name>
<organism evidence="1 2">
    <name type="scientific">Strongyloides papillosus</name>
    <name type="common">Intestinal threadworm</name>
    <dbReference type="NCBI Taxonomy" id="174720"/>
    <lineage>
        <taxon>Eukaryota</taxon>
        <taxon>Metazoa</taxon>
        <taxon>Ecdysozoa</taxon>
        <taxon>Nematoda</taxon>
        <taxon>Chromadorea</taxon>
        <taxon>Rhabditida</taxon>
        <taxon>Tylenchina</taxon>
        <taxon>Panagrolaimomorpha</taxon>
        <taxon>Strongyloidoidea</taxon>
        <taxon>Strongyloididae</taxon>
        <taxon>Strongyloides</taxon>
    </lineage>
</organism>